<sequence length="816" mass="90285">MTPIRRQTCSIHVGRNSVQLQDDTIINSDAIRDDDEEDVRKHATIQHGASTSATNNPAHSSSSSSSDDRHHANGDKSHTTTNHREDLSNNERETYSEATTLKPYNVVSELVGLSEKILDNLDPSSPTSSPTPPKERVATTNTKSFSSLARLSKAHQSMMAKTSNMRRQRFVTGKYPLYVSVKQNPTKKWLGLAESQIYLNGTSIDKSLASYDIFNWLDDEERRELHGDYEFLSLELLAEIHVRKPGYVNILPKGGAGSSLLRSKEGDDGVFGWKSWKLRDDITSNFNLDEEAALTANDEDERLWITGFSLTKQRGELHTVDVETGTMSNVNERTARAIKWPNEVASIPRQSYADYSNDTTVVDDARHNELEDALLVTDGFLVPGKDKGGLYVVRNPGNSVTEWRVCLTGVTNLQDITINAEGGDWFYHRAIWMDLTGDGRQSILAARAMLPLLKGNSGGEERRTPGRGQLVWLERPMPHSFDSKTGTPLDVDGTVFDPFNVRNAPWKLRVLDEGPDVMFSVADLDPSDDTVEVIASQFFSRKLSLHSIKRGPEPKVVFQRVIDDRCGAAFSSLLADLDGLATMQQSEQQPTVVDNGSTVISLKNGDAFSHLLVTSHECSYAESSGQNELEPATDFDGDITVGSTATLQPDQTKIDGGSLFAYRVPAGINAWKTKPWTRSVIATGFKVQSQLSNMINPGAPGFCYTFFPTRDGGSKRRKWSRPLIGLSGDCAESAYILRPIEDSPDTDGDRSTKYSLMCEIQCKATVGSLAIGYDDFYQSAEQQSGYAKIYVPCYEQDKVLVFSMGSGEDEDVVDDW</sequence>
<keyword evidence="3" id="KW-1185">Reference proteome</keyword>
<feature type="region of interest" description="Disordered" evidence="1">
    <location>
        <begin position="118"/>
        <end position="146"/>
    </location>
</feature>
<reference evidence="2 3" key="1">
    <citation type="journal article" date="2004" name="Science">
        <title>The genome of the diatom Thalassiosira pseudonana: ecology, evolution, and metabolism.</title>
        <authorList>
            <person name="Armbrust E.V."/>
            <person name="Berges J.A."/>
            <person name="Bowler C."/>
            <person name="Green B.R."/>
            <person name="Martinez D."/>
            <person name="Putnam N.H."/>
            <person name="Zhou S."/>
            <person name="Allen A.E."/>
            <person name="Apt K.E."/>
            <person name="Bechner M."/>
            <person name="Brzezinski M.A."/>
            <person name="Chaal B.K."/>
            <person name="Chiovitti A."/>
            <person name="Davis A.K."/>
            <person name="Demarest M.S."/>
            <person name="Detter J.C."/>
            <person name="Glavina T."/>
            <person name="Goodstein D."/>
            <person name="Hadi M.Z."/>
            <person name="Hellsten U."/>
            <person name="Hildebrand M."/>
            <person name="Jenkins B.D."/>
            <person name="Jurka J."/>
            <person name="Kapitonov V.V."/>
            <person name="Kroger N."/>
            <person name="Lau W.W."/>
            <person name="Lane T.W."/>
            <person name="Larimer F.W."/>
            <person name="Lippmeier J.C."/>
            <person name="Lucas S."/>
            <person name="Medina M."/>
            <person name="Montsant A."/>
            <person name="Obornik M."/>
            <person name="Parker M.S."/>
            <person name="Palenik B."/>
            <person name="Pazour G.J."/>
            <person name="Richardson P.M."/>
            <person name="Rynearson T.A."/>
            <person name="Saito M.A."/>
            <person name="Schwartz D.C."/>
            <person name="Thamatrakoln K."/>
            <person name="Valentin K."/>
            <person name="Vardi A."/>
            <person name="Wilkerson F.P."/>
            <person name="Rokhsar D.S."/>
        </authorList>
    </citation>
    <scope>NUCLEOTIDE SEQUENCE [LARGE SCALE GENOMIC DNA]</scope>
    <source>
        <strain evidence="2 3">CCMP1335</strain>
    </source>
</reference>
<gene>
    <name evidence="2" type="ORF">THAPS_10881</name>
</gene>
<dbReference type="KEGG" id="tps:THAPS_10881"/>
<feature type="region of interest" description="Disordered" evidence="1">
    <location>
        <begin position="30"/>
        <end position="100"/>
    </location>
</feature>
<name>B5YLS4_THAPS</name>
<accession>B5YLS4</accession>
<dbReference type="Proteomes" id="UP000001449">
    <property type="component" value="Chromosome 18"/>
</dbReference>
<dbReference type="InParanoid" id="B5YLS4"/>
<proteinExistence type="predicted"/>
<dbReference type="AlphaFoldDB" id="B5YLS4"/>
<reference evidence="2 3" key="2">
    <citation type="journal article" date="2008" name="Nature">
        <title>The Phaeodactylum genome reveals the evolutionary history of diatom genomes.</title>
        <authorList>
            <person name="Bowler C."/>
            <person name="Allen A.E."/>
            <person name="Badger J.H."/>
            <person name="Grimwood J."/>
            <person name="Jabbari K."/>
            <person name="Kuo A."/>
            <person name="Maheswari U."/>
            <person name="Martens C."/>
            <person name="Maumus F."/>
            <person name="Otillar R.P."/>
            <person name="Rayko E."/>
            <person name="Salamov A."/>
            <person name="Vandepoele K."/>
            <person name="Beszteri B."/>
            <person name="Gruber A."/>
            <person name="Heijde M."/>
            <person name="Katinka M."/>
            <person name="Mock T."/>
            <person name="Valentin K."/>
            <person name="Verret F."/>
            <person name="Berges J.A."/>
            <person name="Brownlee C."/>
            <person name="Cadoret J.P."/>
            <person name="Chiovitti A."/>
            <person name="Choi C.J."/>
            <person name="Coesel S."/>
            <person name="De Martino A."/>
            <person name="Detter J.C."/>
            <person name="Durkin C."/>
            <person name="Falciatore A."/>
            <person name="Fournet J."/>
            <person name="Haruta M."/>
            <person name="Huysman M.J."/>
            <person name="Jenkins B.D."/>
            <person name="Jiroutova K."/>
            <person name="Jorgensen R.E."/>
            <person name="Joubert Y."/>
            <person name="Kaplan A."/>
            <person name="Kroger N."/>
            <person name="Kroth P.G."/>
            <person name="La Roche J."/>
            <person name="Lindquist E."/>
            <person name="Lommer M."/>
            <person name="Martin-Jezequel V."/>
            <person name="Lopez P.J."/>
            <person name="Lucas S."/>
            <person name="Mangogna M."/>
            <person name="McGinnis K."/>
            <person name="Medlin L.K."/>
            <person name="Montsant A."/>
            <person name="Oudot-Le Secq M.P."/>
            <person name="Napoli C."/>
            <person name="Obornik M."/>
            <person name="Parker M.S."/>
            <person name="Petit J.L."/>
            <person name="Porcel B.M."/>
            <person name="Poulsen N."/>
            <person name="Robison M."/>
            <person name="Rychlewski L."/>
            <person name="Rynearson T.A."/>
            <person name="Schmutz J."/>
            <person name="Shapiro H."/>
            <person name="Siaut M."/>
            <person name="Stanley M."/>
            <person name="Sussman M.R."/>
            <person name="Taylor A.R."/>
            <person name="Vardi A."/>
            <person name="von Dassow P."/>
            <person name="Vyverman W."/>
            <person name="Willis A."/>
            <person name="Wyrwicz L.S."/>
            <person name="Rokhsar D.S."/>
            <person name="Weissenbach J."/>
            <person name="Armbrust E.V."/>
            <person name="Green B.R."/>
            <person name="Van de Peer Y."/>
            <person name="Grigoriev I.V."/>
        </authorList>
    </citation>
    <scope>NUCLEOTIDE SEQUENCE [LARGE SCALE GENOMIC DNA]</scope>
    <source>
        <strain evidence="2 3">CCMP1335</strain>
    </source>
</reference>
<evidence type="ECO:0000313" key="2">
    <source>
        <dbReference type="EMBL" id="ACI64128.1"/>
    </source>
</evidence>
<dbReference type="GeneID" id="7444269"/>
<organism evidence="2 3">
    <name type="scientific">Thalassiosira pseudonana</name>
    <name type="common">Marine diatom</name>
    <name type="synonym">Cyclotella nana</name>
    <dbReference type="NCBI Taxonomy" id="35128"/>
    <lineage>
        <taxon>Eukaryota</taxon>
        <taxon>Sar</taxon>
        <taxon>Stramenopiles</taxon>
        <taxon>Ochrophyta</taxon>
        <taxon>Bacillariophyta</taxon>
        <taxon>Coscinodiscophyceae</taxon>
        <taxon>Thalassiosirophycidae</taxon>
        <taxon>Thalassiosirales</taxon>
        <taxon>Thalassiosiraceae</taxon>
        <taxon>Thalassiosira</taxon>
    </lineage>
</organism>
<dbReference type="HOGENOM" id="CLU_382863_0_0_1"/>
<evidence type="ECO:0000313" key="3">
    <source>
        <dbReference type="Proteomes" id="UP000001449"/>
    </source>
</evidence>
<dbReference type="PANTHER" id="PTHR35836:SF1">
    <property type="entry name" value="VCBS REPEAT-CONTAINING PROTEIN"/>
    <property type="match status" value="1"/>
</dbReference>
<dbReference type="PaxDb" id="35128-Thaps10881"/>
<dbReference type="RefSeq" id="XP_002295411.1">
    <property type="nucleotide sequence ID" value="XM_002295375.1"/>
</dbReference>
<evidence type="ECO:0000256" key="1">
    <source>
        <dbReference type="SAM" id="MobiDB-lite"/>
    </source>
</evidence>
<dbReference type="OMA" id="WFYHRAI"/>
<dbReference type="eggNOG" id="ENOG502RZVB">
    <property type="taxonomic scope" value="Eukaryota"/>
</dbReference>
<protein>
    <submittedName>
        <fullName evidence="2">Uncharacterized protein</fullName>
    </submittedName>
</protein>
<feature type="compositionally biased region" description="Polar residues" evidence="1">
    <location>
        <begin position="47"/>
        <end position="59"/>
    </location>
</feature>
<dbReference type="PANTHER" id="PTHR35836">
    <property type="entry name" value="VCBS REPEAT-CONTAINING PROTEIN"/>
    <property type="match status" value="1"/>
</dbReference>
<dbReference type="EMBL" id="CP001159">
    <property type="protein sequence ID" value="ACI64128.1"/>
    <property type="molecule type" value="Genomic_DNA"/>
</dbReference>
<feature type="compositionally biased region" description="Basic and acidic residues" evidence="1">
    <location>
        <begin position="66"/>
        <end position="95"/>
    </location>
</feature>